<dbReference type="WBParaSite" id="JU765_v2.g9712.t1">
    <property type="protein sequence ID" value="JU765_v2.g9712.t1"/>
    <property type="gene ID" value="JU765_v2.g9712"/>
</dbReference>
<reference evidence="2" key="1">
    <citation type="submission" date="2022-11" db="UniProtKB">
        <authorList>
            <consortium name="WormBaseParasite"/>
        </authorList>
    </citation>
    <scope>IDENTIFICATION</scope>
</reference>
<sequence length="472" mass="52411">MEDYSILPINPISITMTLTFTVGICEIAAAVLRLGFLTSYFSDPLIAGFTTGAAVHVLVSQLDDVLGVKLTRVSGPGYLFVIVYRLILKIPECNLWTLGASASGGLFLILGKDYISPLIHRCTGKKIVVPYELLVMIIATAISHFLKLNIAHDVPVVGTVPAGLPEPTLPNFSLIPECFSTAAAIAVISIALDISLSKMIAKKLDYKIDPGQEIYALGFVSTLSSFFPVFPISTALGRTMVQVESGVRTQFAALFSSLFLLAVILFLGPYFETLPLCILSTVILVAIRPMFKKFSDLPRLWKVSKYDFATWIVSFAATVCIDVIGGLATALIFTIMTVVIRTQLPYWESKISCPPISTTQKTLNNWTWKMPNLMSNMAQNEKINYFIFDFSSITQIDSMGLRAIQDVIDDVEQQTNSTIYFAFVQHHIKDLLIETKIVENQDKIWDSVDEILKFIKYDTTENHHVNHIVIPF</sequence>
<organism evidence="1 2">
    <name type="scientific">Panagrolaimus sp. JU765</name>
    <dbReference type="NCBI Taxonomy" id="591449"/>
    <lineage>
        <taxon>Eukaryota</taxon>
        <taxon>Metazoa</taxon>
        <taxon>Ecdysozoa</taxon>
        <taxon>Nematoda</taxon>
        <taxon>Chromadorea</taxon>
        <taxon>Rhabditida</taxon>
        <taxon>Tylenchina</taxon>
        <taxon>Panagrolaimomorpha</taxon>
        <taxon>Panagrolaimoidea</taxon>
        <taxon>Panagrolaimidae</taxon>
        <taxon>Panagrolaimus</taxon>
    </lineage>
</organism>
<proteinExistence type="predicted"/>
<dbReference type="Proteomes" id="UP000887576">
    <property type="component" value="Unplaced"/>
</dbReference>
<name>A0AC34RSK4_9BILA</name>
<evidence type="ECO:0000313" key="2">
    <source>
        <dbReference type="WBParaSite" id="JU765_v2.g9712.t1"/>
    </source>
</evidence>
<accession>A0AC34RSK4</accession>
<evidence type="ECO:0000313" key="1">
    <source>
        <dbReference type="Proteomes" id="UP000887576"/>
    </source>
</evidence>
<protein>
    <submittedName>
        <fullName evidence="2">STAS domain-containing protein</fullName>
    </submittedName>
</protein>